<protein>
    <recommendedName>
        <fullName evidence="4">Shugoshin C-terminal domain-containing protein</fullName>
    </recommendedName>
</protein>
<evidence type="ECO:0008006" key="4">
    <source>
        <dbReference type="Google" id="ProtNLM"/>
    </source>
</evidence>
<accession>A0ABR2KV73</accession>
<proteinExistence type="predicted"/>
<feature type="compositionally biased region" description="Low complexity" evidence="1">
    <location>
        <begin position="228"/>
        <end position="238"/>
    </location>
</feature>
<evidence type="ECO:0000313" key="2">
    <source>
        <dbReference type="EMBL" id="KAK8895030.1"/>
    </source>
</evidence>
<evidence type="ECO:0000256" key="1">
    <source>
        <dbReference type="SAM" id="MobiDB-lite"/>
    </source>
</evidence>
<feature type="region of interest" description="Disordered" evidence="1">
    <location>
        <begin position="150"/>
        <end position="201"/>
    </location>
</feature>
<sequence length="270" mass="31490">MSLLLQETVKKTRFTSYQELCDTINKKLVNLNQEEKIKLEQDQKKIIEEFKAQAIFQIACLQRRLITISRELYTIQQADLLGNQNSDASQYSVEGIECKEKIENYDDKEISSVKKFDNEKEEKENVKDIYSQKVLNKINVSNSQDISLMKTGKAAHGPMNMTYSNISPRRKERPSKRYSALKKSSDSSKSSSSSISYSRGEIRHMERNCDLYYQTMSRLEKDSGSRIMSESSQRSSSMRQRKRMEKMIHNFKEEVKNIGNQYPKNKKIKS</sequence>
<gene>
    <name evidence="2" type="ORF">M9Y10_023472</name>
</gene>
<keyword evidence="3" id="KW-1185">Reference proteome</keyword>
<dbReference type="EMBL" id="JAPFFF010000003">
    <property type="protein sequence ID" value="KAK8895030.1"/>
    <property type="molecule type" value="Genomic_DNA"/>
</dbReference>
<dbReference type="Proteomes" id="UP001470230">
    <property type="component" value="Unassembled WGS sequence"/>
</dbReference>
<feature type="compositionally biased region" description="Low complexity" evidence="1">
    <location>
        <begin position="187"/>
        <end position="198"/>
    </location>
</feature>
<name>A0ABR2KV73_9EUKA</name>
<organism evidence="2 3">
    <name type="scientific">Tritrichomonas musculus</name>
    <dbReference type="NCBI Taxonomy" id="1915356"/>
    <lineage>
        <taxon>Eukaryota</taxon>
        <taxon>Metamonada</taxon>
        <taxon>Parabasalia</taxon>
        <taxon>Tritrichomonadida</taxon>
        <taxon>Tritrichomonadidae</taxon>
        <taxon>Tritrichomonas</taxon>
    </lineage>
</organism>
<feature type="region of interest" description="Disordered" evidence="1">
    <location>
        <begin position="220"/>
        <end position="242"/>
    </location>
</feature>
<evidence type="ECO:0000313" key="3">
    <source>
        <dbReference type="Proteomes" id="UP001470230"/>
    </source>
</evidence>
<comment type="caution">
    <text evidence="2">The sequence shown here is derived from an EMBL/GenBank/DDBJ whole genome shotgun (WGS) entry which is preliminary data.</text>
</comment>
<reference evidence="2 3" key="1">
    <citation type="submission" date="2024-04" db="EMBL/GenBank/DDBJ databases">
        <title>Tritrichomonas musculus Genome.</title>
        <authorList>
            <person name="Alves-Ferreira E."/>
            <person name="Grigg M."/>
            <person name="Lorenzi H."/>
            <person name="Galac M."/>
        </authorList>
    </citation>
    <scope>NUCLEOTIDE SEQUENCE [LARGE SCALE GENOMIC DNA]</scope>
    <source>
        <strain evidence="2 3">EAF2021</strain>
    </source>
</reference>
<feature type="compositionally biased region" description="Basic residues" evidence="1">
    <location>
        <begin position="168"/>
        <end position="180"/>
    </location>
</feature>